<keyword evidence="2 5" id="KW-0689">Ribosomal protein</keyword>
<evidence type="ECO:0000259" key="7">
    <source>
        <dbReference type="SMART" id="SM00739"/>
    </source>
</evidence>
<evidence type="ECO:0000256" key="2">
    <source>
        <dbReference type="ARBA" id="ARBA00022980"/>
    </source>
</evidence>
<dbReference type="EMBL" id="MHSK01000011">
    <property type="protein sequence ID" value="OHA42479.1"/>
    <property type="molecule type" value="Genomic_DNA"/>
</dbReference>
<reference evidence="8 9" key="1">
    <citation type="journal article" date="2016" name="Nat. Commun.">
        <title>Thousands of microbial genomes shed light on interconnected biogeochemical processes in an aquifer system.</title>
        <authorList>
            <person name="Anantharaman K."/>
            <person name="Brown C.T."/>
            <person name="Hug L.A."/>
            <person name="Sharon I."/>
            <person name="Castelle C.J."/>
            <person name="Probst A.J."/>
            <person name="Thomas B.C."/>
            <person name="Singh A."/>
            <person name="Wilkins M.J."/>
            <person name="Karaoz U."/>
            <person name="Brodie E.L."/>
            <person name="Williams K.H."/>
            <person name="Hubbard S.S."/>
            <person name="Banfield J.F."/>
        </authorList>
    </citation>
    <scope>NUCLEOTIDE SEQUENCE [LARGE SCALE GENOMIC DNA]</scope>
</reference>
<dbReference type="SMART" id="SM00739">
    <property type="entry name" value="KOW"/>
    <property type="match status" value="1"/>
</dbReference>
<dbReference type="Gene3D" id="2.30.30.30">
    <property type="match status" value="1"/>
</dbReference>
<dbReference type="Pfam" id="PF00467">
    <property type="entry name" value="KOW"/>
    <property type="match status" value="1"/>
</dbReference>
<dbReference type="InterPro" id="IPR005825">
    <property type="entry name" value="Ribosomal_uL24_CS"/>
</dbReference>
<keyword evidence="3 5" id="KW-0687">Ribonucleoprotein</keyword>
<name>A0A1G2P436_9BACT</name>
<dbReference type="InterPro" id="IPR003256">
    <property type="entry name" value="Ribosomal_uL24"/>
</dbReference>
<evidence type="ECO:0000256" key="6">
    <source>
        <dbReference type="RuleBase" id="RU003477"/>
    </source>
</evidence>
<comment type="similarity">
    <text evidence="1 5 6">Belongs to the universal ribosomal protein uL24 family.</text>
</comment>
<dbReference type="GO" id="GO:0006412">
    <property type="term" value="P:translation"/>
    <property type="evidence" value="ECO:0007669"/>
    <property type="project" value="UniProtKB-UniRule"/>
</dbReference>
<dbReference type="Proteomes" id="UP000177269">
    <property type="component" value="Unassembled WGS sequence"/>
</dbReference>
<dbReference type="InterPro" id="IPR057264">
    <property type="entry name" value="Ribosomal_uL24_C"/>
</dbReference>
<dbReference type="GO" id="GO:0019843">
    <property type="term" value="F:rRNA binding"/>
    <property type="evidence" value="ECO:0007669"/>
    <property type="project" value="UniProtKB-UniRule"/>
</dbReference>
<dbReference type="NCBIfam" id="TIGR01079">
    <property type="entry name" value="rplX_bact"/>
    <property type="match status" value="1"/>
</dbReference>
<evidence type="ECO:0000256" key="1">
    <source>
        <dbReference type="ARBA" id="ARBA00010618"/>
    </source>
</evidence>
<comment type="caution">
    <text evidence="8">The sequence shown here is derived from an EMBL/GenBank/DDBJ whole genome shotgun (WGS) entry which is preliminary data.</text>
</comment>
<evidence type="ECO:0000313" key="8">
    <source>
        <dbReference type="EMBL" id="OHA42479.1"/>
    </source>
</evidence>
<dbReference type="GO" id="GO:1990904">
    <property type="term" value="C:ribonucleoprotein complex"/>
    <property type="evidence" value="ECO:0007669"/>
    <property type="project" value="UniProtKB-KW"/>
</dbReference>
<evidence type="ECO:0000256" key="4">
    <source>
        <dbReference type="ARBA" id="ARBA00035206"/>
    </source>
</evidence>
<keyword evidence="5" id="KW-0699">rRNA-binding</keyword>
<dbReference type="SUPFAM" id="SSF50104">
    <property type="entry name" value="Translation proteins SH3-like domain"/>
    <property type="match status" value="1"/>
</dbReference>
<dbReference type="PROSITE" id="PS01108">
    <property type="entry name" value="RIBOSOMAL_L24"/>
    <property type="match status" value="1"/>
</dbReference>
<comment type="function">
    <text evidence="5">One of the proteins that surrounds the polypeptide exit tunnel on the outside of the subunit.</text>
</comment>
<dbReference type="InterPro" id="IPR005824">
    <property type="entry name" value="KOW"/>
</dbReference>
<dbReference type="CDD" id="cd06089">
    <property type="entry name" value="KOW_RPL26"/>
    <property type="match status" value="1"/>
</dbReference>
<protein>
    <recommendedName>
        <fullName evidence="4 5">Large ribosomal subunit protein uL24</fullName>
    </recommendedName>
</protein>
<dbReference type="HAMAP" id="MF_01326_B">
    <property type="entry name" value="Ribosomal_uL24_B"/>
    <property type="match status" value="1"/>
</dbReference>
<feature type="domain" description="KOW" evidence="7">
    <location>
        <begin position="2"/>
        <end position="29"/>
    </location>
</feature>
<dbReference type="PANTHER" id="PTHR12903">
    <property type="entry name" value="MITOCHONDRIAL RIBOSOMAL PROTEIN L24"/>
    <property type="match status" value="1"/>
</dbReference>
<dbReference type="GO" id="GO:0005840">
    <property type="term" value="C:ribosome"/>
    <property type="evidence" value="ECO:0007669"/>
    <property type="project" value="UniProtKB-KW"/>
</dbReference>
<dbReference type="InterPro" id="IPR014722">
    <property type="entry name" value="Rib_uL2_dom2"/>
</dbReference>
<dbReference type="InterPro" id="IPR008991">
    <property type="entry name" value="Translation_prot_SH3-like_sf"/>
</dbReference>
<evidence type="ECO:0000313" key="9">
    <source>
        <dbReference type="Proteomes" id="UP000177269"/>
    </source>
</evidence>
<dbReference type="Pfam" id="PF17136">
    <property type="entry name" value="ribosomal_L24"/>
    <property type="match status" value="1"/>
</dbReference>
<comment type="subunit">
    <text evidence="5">Part of the 50S ribosomal subunit.</text>
</comment>
<sequence length="102" mass="11187">MKIKKNDKVVVITGKDKGKIGKVTRAFPSTDMVLVDGVNKKKKHAKSKKSGKKGEILDIFYPVHVSNVKIIDPETEKGVRIAKKLVDGKFVRVSAKSGKELG</sequence>
<dbReference type="AlphaFoldDB" id="A0A1G2P436"/>
<organism evidence="8 9">
    <name type="scientific">Candidatus Taylorbacteria bacterium RIFCSPLOWO2_12_FULL_43_20</name>
    <dbReference type="NCBI Taxonomy" id="1802332"/>
    <lineage>
        <taxon>Bacteria</taxon>
        <taxon>Candidatus Tayloriibacteriota</taxon>
    </lineage>
</organism>
<dbReference type="GO" id="GO:0003735">
    <property type="term" value="F:structural constituent of ribosome"/>
    <property type="evidence" value="ECO:0007669"/>
    <property type="project" value="InterPro"/>
</dbReference>
<dbReference type="InterPro" id="IPR041988">
    <property type="entry name" value="Ribosomal_uL24_KOW"/>
</dbReference>
<evidence type="ECO:0000256" key="3">
    <source>
        <dbReference type="ARBA" id="ARBA00023274"/>
    </source>
</evidence>
<evidence type="ECO:0000256" key="5">
    <source>
        <dbReference type="HAMAP-Rule" id="MF_01326"/>
    </source>
</evidence>
<accession>A0A1G2P436</accession>
<proteinExistence type="inferred from homology"/>
<keyword evidence="5" id="KW-0694">RNA-binding</keyword>
<gene>
    <name evidence="5" type="primary">rplX</name>
    <name evidence="8" type="ORF">A3G52_04705</name>
</gene>
<comment type="function">
    <text evidence="5">One of two assembly initiator proteins, it binds directly to the 5'-end of the 23S rRNA, where it nucleates assembly of the 50S subunit.</text>
</comment>